<dbReference type="Pfam" id="PF13639">
    <property type="entry name" value="zf-RING_2"/>
    <property type="match status" value="1"/>
</dbReference>
<keyword evidence="11" id="KW-0256">Endoplasmic reticulum</keyword>
<reference evidence="19 20" key="1">
    <citation type="journal article" date="2023" name="Elife">
        <title>Identification of key yeast species and microbe-microbe interactions impacting larval growth of Drosophila in the wild.</title>
        <authorList>
            <person name="Mure A."/>
            <person name="Sugiura Y."/>
            <person name="Maeda R."/>
            <person name="Honda K."/>
            <person name="Sakurai N."/>
            <person name="Takahashi Y."/>
            <person name="Watada M."/>
            <person name="Katoh T."/>
            <person name="Gotoh A."/>
            <person name="Gotoh Y."/>
            <person name="Taniguchi I."/>
            <person name="Nakamura K."/>
            <person name="Hayashi T."/>
            <person name="Katayama T."/>
            <person name="Uemura T."/>
            <person name="Hattori Y."/>
        </authorList>
    </citation>
    <scope>NUCLEOTIDE SEQUENCE [LARGE SCALE GENOMIC DNA]</scope>
    <source>
        <strain evidence="19 20">PK-24</strain>
    </source>
</reference>
<feature type="compositionally biased region" description="Basic and acidic residues" evidence="16">
    <location>
        <begin position="503"/>
        <end position="518"/>
    </location>
</feature>
<dbReference type="InterPro" id="IPR013083">
    <property type="entry name" value="Znf_RING/FYVE/PHD"/>
</dbReference>
<gene>
    <name evidence="19" type="ORF">DAPK24_053010</name>
</gene>
<comment type="similarity">
    <text evidence="4">Belongs to the HRD1 family.</text>
</comment>
<dbReference type="EMBL" id="BTGB01000009">
    <property type="protein sequence ID" value="GMM48703.1"/>
    <property type="molecule type" value="Genomic_DNA"/>
</dbReference>
<evidence type="ECO:0000313" key="20">
    <source>
        <dbReference type="Proteomes" id="UP001378960"/>
    </source>
</evidence>
<keyword evidence="12" id="KW-0862">Zinc</keyword>
<proteinExistence type="inferred from homology"/>
<keyword evidence="10" id="KW-0833">Ubl conjugation pathway</keyword>
<sequence length="613" mass="71784">MVMTIQQQRMIFGGYALCSMIATYYRFSQLNDTSSNYYVLASKFSQGDSAIILGNMTAVITLIIGNLLQKLIFGELRLIESEHLYERSWSTILGLIMSGSIYKSGDNIIFLVMYACGLIFGKTFHSILCDRLDALIQQYYQNNMVDLHNVKKKLIKIIFNRIILTLILLLKIDFNVIKSHIDESFTHKSPMLILISFEFFILFMELIYSTIKYVVNVYEIYYIERNPDEEKWFYKVWVESVFKLIIDLIKSIMIPTFFVYSISIGTFQFCLITESFRSFYGLGTSIKILVRLIQNFRKLNSMLQNPTIEEMKNIDMCIICRDELEIDGNEKNESKKPKKLPCGHILHDGCIRSWLQMSTACPTCRKEVFSKDGEINTTIVDNDIGRVEIEERVEQVGLIEERIEPVIEPVVEPTRQPETVHDAEHVRASNEDNGYDYDHTDYSDNETDEEGSSRLYNYDDEYEFEGEFFPTAADDMQYYIDNGMVTDFHENFENREEEEEEGGDHYETDPFEKYRDDEKWEEKEKKKALLQFPQMSVSNSDNNNDDDNDIVKISKRFSKDWIILKTQQTSDGNISVPMNEARFEIKKQDNDFFLSKKIQKLFPNQYPKDDDNE</sequence>
<dbReference type="InterPro" id="IPR050731">
    <property type="entry name" value="HRD1_E3_ubiq-ligases"/>
</dbReference>
<feature type="transmembrane region" description="Helical" evidence="17">
    <location>
        <begin position="192"/>
        <end position="215"/>
    </location>
</feature>
<feature type="region of interest" description="Disordered" evidence="16">
    <location>
        <begin position="427"/>
        <end position="452"/>
    </location>
</feature>
<keyword evidence="14 17" id="KW-0472">Membrane</keyword>
<keyword evidence="7 17" id="KW-0812">Transmembrane</keyword>
<keyword evidence="13 17" id="KW-1133">Transmembrane helix</keyword>
<dbReference type="CDD" id="cd16479">
    <property type="entry name" value="RING-H2_synoviolin"/>
    <property type="match status" value="1"/>
</dbReference>
<dbReference type="EC" id="2.3.2.27" evidence="5"/>
<evidence type="ECO:0000256" key="8">
    <source>
        <dbReference type="ARBA" id="ARBA00022723"/>
    </source>
</evidence>
<dbReference type="PROSITE" id="PS50089">
    <property type="entry name" value="ZF_RING_2"/>
    <property type="match status" value="1"/>
</dbReference>
<keyword evidence="9 15" id="KW-0863">Zinc-finger</keyword>
<dbReference type="GO" id="GO:0061630">
    <property type="term" value="F:ubiquitin protein ligase activity"/>
    <property type="evidence" value="ECO:0007669"/>
    <property type="project" value="UniProtKB-EC"/>
</dbReference>
<comment type="pathway">
    <text evidence="3">Protein modification; protein ubiquitination.</text>
</comment>
<dbReference type="GO" id="GO:0043161">
    <property type="term" value="P:proteasome-mediated ubiquitin-dependent protein catabolic process"/>
    <property type="evidence" value="ECO:0007669"/>
    <property type="project" value="TreeGrafter"/>
</dbReference>
<keyword evidence="8" id="KW-0479">Metal-binding</keyword>
<feature type="region of interest" description="Disordered" evidence="16">
    <location>
        <begin position="494"/>
        <end position="518"/>
    </location>
</feature>
<evidence type="ECO:0000256" key="6">
    <source>
        <dbReference type="ARBA" id="ARBA00022679"/>
    </source>
</evidence>
<dbReference type="GO" id="GO:0036503">
    <property type="term" value="P:ERAD pathway"/>
    <property type="evidence" value="ECO:0007669"/>
    <property type="project" value="TreeGrafter"/>
</dbReference>
<dbReference type="Gene3D" id="3.30.40.10">
    <property type="entry name" value="Zinc/RING finger domain, C3HC4 (zinc finger)"/>
    <property type="match status" value="1"/>
</dbReference>
<feature type="compositionally biased region" description="Basic and acidic residues" evidence="16">
    <location>
        <begin position="427"/>
        <end position="442"/>
    </location>
</feature>
<evidence type="ECO:0000256" key="10">
    <source>
        <dbReference type="ARBA" id="ARBA00022786"/>
    </source>
</evidence>
<evidence type="ECO:0000256" key="12">
    <source>
        <dbReference type="ARBA" id="ARBA00022833"/>
    </source>
</evidence>
<protein>
    <recommendedName>
        <fullName evidence="5">RING-type E3 ubiquitin transferase</fullName>
        <ecNumber evidence="5">2.3.2.27</ecNumber>
    </recommendedName>
</protein>
<evidence type="ECO:0000256" key="7">
    <source>
        <dbReference type="ARBA" id="ARBA00022692"/>
    </source>
</evidence>
<keyword evidence="6" id="KW-0808">Transferase</keyword>
<comment type="catalytic activity">
    <reaction evidence="1">
        <text>S-ubiquitinyl-[E2 ubiquitin-conjugating enzyme]-L-cysteine + [acceptor protein]-L-lysine = [E2 ubiquitin-conjugating enzyme]-L-cysteine + N(6)-ubiquitinyl-[acceptor protein]-L-lysine.</text>
        <dbReference type="EC" id="2.3.2.27"/>
    </reaction>
</comment>
<evidence type="ECO:0000256" key="17">
    <source>
        <dbReference type="SAM" id="Phobius"/>
    </source>
</evidence>
<evidence type="ECO:0000256" key="3">
    <source>
        <dbReference type="ARBA" id="ARBA00004906"/>
    </source>
</evidence>
<evidence type="ECO:0000256" key="2">
    <source>
        <dbReference type="ARBA" id="ARBA00004477"/>
    </source>
</evidence>
<feature type="domain" description="RING-type" evidence="18">
    <location>
        <begin position="317"/>
        <end position="365"/>
    </location>
</feature>
<accession>A0AAV5RD88</accession>
<feature type="transmembrane region" description="Helical" evidence="17">
    <location>
        <begin position="154"/>
        <end position="172"/>
    </location>
</feature>
<dbReference type="PANTHER" id="PTHR22763:SF184">
    <property type="entry name" value="E3 UBIQUITIN-PROTEIN LIGASE SYNOVIOLIN"/>
    <property type="match status" value="1"/>
</dbReference>
<dbReference type="InterPro" id="IPR058051">
    <property type="entry name" value="Znf_RING_synoviolin"/>
</dbReference>
<evidence type="ECO:0000256" key="15">
    <source>
        <dbReference type="PROSITE-ProRule" id="PRU00175"/>
    </source>
</evidence>
<keyword evidence="20" id="KW-1185">Reference proteome</keyword>
<evidence type="ECO:0000256" key="1">
    <source>
        <dbReference type="ARBA" id="ARBA00000900"/>
    </source>
</evidence>
<organism evidence="19 20">
    <name type="scientific">Pichia kluyveri</name>
    <name type="common">Yeast</name>
    <dbReference type="NCBI Taxonomy" id="36015"/>
    <lineage>
        <taxon>Eukaryota</taxon>
        <taxon>Fungi</taxon>
        <taxon>Dikarya</taxon>
        <taxon>Ascomycota</taxon>
        <taxon>Saccharomycotina</taxon>
        <taxon>Pichiomycetes</taxon>
        <taxon>Pichiales</taxon>
        <taxon>Pichiaceae</taxon>
        <taxon>Pichia</taxon>
    </lineage>
</organism>
<dbReference type="Pfam" id="PF25563">
    <property type="entry name" value="TPR_SYVN1_N"/>
    <property type="match status" value="1"/>
</dbReference>
<dbReference type="GO" id="GO:0008270">
    <property type="term" value="F:zinc ion binding"/>
    <property type="evidence" value="ECO:0007669"/>
    <property type="project" value="UniProtKB-KW"/>
</dbReference>
<comment type="subcellular location">
    <subcellularLocation>
        <location evidence="2">Endoplasmic reticulum membrane</location>
        <topology evidence="2">Multi-pass membrane protein</topology>
    </subcellularLocation>
</comment>
<dbReference type="PANTHER" id="PTHR22763">
    <property type="entry name" value="RING ZINC FINGER PROTEIN"/>
    <property type="match status" value="1"/>
</dbReference>
<feature type="transmembrane region" description="Helical" evidence="17">
    <location>
        <begin position="108"/>
        <end position="128"/>
    </location>
</feature>
<dbReference type="GO" id="GO:0005789">
    <property type="term" value="C:endoplasmic reticulum membrane"/>
    <property type="evidence" value="ECO:0007669"/>
    <property type="project" value="UniProtKB-SubCell"/>
</dbReference>
<comment type="caution">
    <text evidence="19">The sequence shown here is derived from an EMBL/GenBank/DDBJ whole genome shotgun (WGS) entry which is preliminary data.</text>
</comment>
<evidence type="ECO:0000256" key="11">
    <source>
        <dbReference type="ARBA" id="ARBA00022824"/>
    </source>
</evidence>
<evidence type="ECO:0000259" key="18">
    <source>
        <dbReference type="PROSITE" id="PS50089"/>
    </source>
</evidence>
<evidence type="ECO:0000256" key="16">
    <source>
        <dbReference type="SAM" id="MobiDB-lite"/>
    </source>
</evidence>
<feature type="transmembrane region" description="Helical" evidence="17">
    <location>
        <begin position="50"/>
        <end position="72"/>
    </location>
</feature>
<evidence type="ECO:0000256" key="14">
    <source>
        <dbReference type="ARBA" id="ARBA00023136"/>
    </source>
</evidence>
<name>A0AAV5RD88_PICKL</name>
<dbReference type="Proteomes" id="UP001378960">
    <property type="component" value="Unassembled WGS sequence"/>
</dbReference>
<dbReference type="SMART" id="SM00184">
    <property type="entry name" value="RING"/>
    <property type="match status" value="1"/>
</dbReference>
<evidence type="ECO:0000256" key="13">
    <source>
        <dbReference type="ARBA" id="ARBA00022989"/>
    </source>
</evidence>
<dbReference type="AlphaFoldDB" id="A0AAV5RD88"/>
<evidence type="ECO:0000256" key="5">
    <source>
        <dbReference type="ARBA" id="ARBA00012483"/>
    </source>
</evidence>
<dbReference type="InterPro" id="IPR057992">
    <property type="entry name" value="TPR_SYVN1_N"/>
</dbReference>
<evidence type="ECO:0000313" key="19">
    <source>
        <dbReference type="EMBL" id="GMM48703.1"/>
    </source>
</evidence>
<dbReference type="SUPFAM" id="SSF57850">
    <property type="entry name" value="RING/U-box"/>
    <property type="match status" value="1"/>
</dbReference>
<evidence type="ECO:0000256" key="4">
    <source>
        <dbReference type="ARBA" id="ARBA00010089"/>
    </source>
</evidence>
<dbReference type="InterPro" id="IPR001841">
    <property type="entry name" value="Znf_RING"/>
</dbReference>
<evidence type="ECO:0000256" key="9">
    <source>
        <dbReference type="ARBA" id="ARBA00022771"/>
    </source>
</evidence>